<gene>
    <name evidence="1" type="ORF">DFA_11148</name>
</gene>
<name>F4QF28_CACFS</name>
<reference evidence="2" key="1">
    <citation type="journal article" date="2011" name="Genome Res.">
        <title>Phylogeny-wide analysis of social amoeba genomes highlights ancient origins for complex intercellular communication.</title>
        <authorList>
            <person name="Heidel A.J."/>
            <person name="Lawal H.M."/>
            <person name="Felder M."/>
            <person name="Schilde C."/>
            <person name="Helps N.R."/>
            <person name="Tunggal B."/>
            <person name="Rivero F."/>
            <person name="John U."/>
            <person name="Schleicher M."/>
            <person name="Eichinger L."/>
            <person name="Platzer M."/>
            <person name="Noegel A.A."/>
            <person name="Schaap P."/>
            <person name="Gloeckner G."/>
        </authorList>
    </citation>
    <scope>NUCLEOTIDE SEQUENCE [LARGE SCALE GENOMIC DNA]</scope>
    <source>
        <strain evidence="2">SH3</strain>
    </source>
</reference>
<dbReference type="EMBL" id="GL883029">
    <property type="protein sequence ID" value="EGG13387.1"/>
    <property type="molecule type" value="Genomic_DNA"/>
</dbReference>
<proteinExistence type="predicted"/>
<evidence type="ECO:0000313" key="2">
    <source>
        <dbReference type="Proteomes" id="UP000007797"/>
    </source>
</evidence>
<accession>F4QF28</accession>
<protein>
    <submittedName>
        <fullName evidence="1">Uncharacterized protein</fullName>
    </submittedName>
</protein>
<organism evidence="1 2">
    <name type="scientific">Cavenderia fasciculata</name>
    <name type="common">Slime mold</name>
    <name type="synonym">Dictyostelium fasciculatum</name>
    <dbReference type="NCBI Taxonomy" id="261658"/>
    <lineage>
        <taxon>Eukaryota</taxon>
        <taxon>Amoebozoa</taxon>
        <taxon>Evosea</taxon>
        <taxon>Eumycetozoa</taxon>
        <taxon>Dictyostelia</taxon>
        <taxon>Acytosteliales</taxon>
        <taxon>Cavenderiaceae</taxon>
        <taxon>Cavenderia</taxon>
    </lineage>
</organism>
<dbReference type="RefSeq" id="XP_004350091.1">
    <property type="nucleotide sequence ID" value="XM_004350041.1"/>
</dbReference>
<evidence type="ECO:0000313" key="1">
    <source>
        <dbReference type="EMBL" id="EGG13387.1"/>
    </source>
</evidence>
<dbReference type="KEGG" id="dfa:DFA_11148"/>
<dbReference type="Proteomes" id="UP000007797">
    <property type="component" value="Unassembled WGS sequence"/>
</dbReference>
<keyword evidence="2" id="KW-1185">Reference proteome</keyword>
<sequence length="119" mass="13869">MSMSNNIYDTKNPMPTLNHFIIERKISNIKRFYVANQIDPEHLKVKYSNIDPYPSVTNEFNKKEIPLPKVKLVLDHIKHDTPQYIEESRASLKAIQSLFDTESGRAIIGDRPPKRIVFM</sequence>
<dbReference type="GeneID" id="14866265"/>
<dbReference type="AlphaFoldDB" id="F4QF28"/>